<name>A0A926Q0Q7_9FLAO</name>
<reference evidence="1 2" key="1">
    <citation type="submission" date="2020-09" db="EMBL/GenBank/DDBJ databases">
        <title>Sinomicrobium weinanense sp. nov., a halophilic bacteria isolated from saline-alkali soil.</title>
        <authorList>
            <person name="Wu P."/>
            <person name="Ren H."/>
            <person name="Mei Y."/>
            <person name="Liang Y."/>
            <person name="Chen Z."/>
        </authorList>
    </citation>
    <scope>NUCLEOTIDE SEQUENCE [LARGE SCALE GENOMIC DNA]</scope>
    <source>
        <strain evidence="1 2">FJxs</strain>
    </source>
</reference>
<dbReference type="RefSeq" id="WP_187964292.1">
    <property type="nucleotide sequence ID" value="NZ_JACVDC010000006.1"/>
</dbReference>
<keyword evidence="2" id="KW-1185">Reference proteome</keyword>
<gene>
    <name evidence="1" type="ORF">IBL28_04135</name>
</gene>
<dbReference type="Proteomes" id="UP000653730">
    <property type="component" value="Unassembled WGS sequence"/>
</dbReference>
<protein>
    <submittedName>
        <fullName evidence="1">Uncharacterized protein</fullName>
    </submittedName>
</protein>
<proteinExistence type="predicted"/>
<dbReference type="AlphaFoldDB" id="A0A926Q0Q7"/>
<evidence type="ECO:0000313" key="2">
    <source>
        <dbReference type="Proteomes" id="UP000653730"/>
    </source>
</evidence>
<sequence length="85" mass="9043">MHSFPVPFTTEGRYCPAYPASGAVNGTLPAAGTIPYAVNIARYVINSNPVSSQPKAICRKHNSVCDEPNAICREPAPVCGTPIWV</sequence>
<organism evidence="1 2">
    <name type="scientific">Sinomicrobium weinanense</name>
    <dbReference type="NCBI Taxonomy" id="2842200"/>
    <lineage>
        <taxon>Bacteria</taxon>
        <taxon>Pseudomonadati</taxon>
        <taxon>Bacteroidota</taxon>
        <taxon>Flavobacteriia</taxon>
        <taxon>Flavobacteriales</taxon>
        <taxon>Flavobacteriaceae</taxon>
        <taxon>Sinomicrobium</taxon>
    </lineage>
</organism>
<dbReference type="EMBL" id="JACVDC010000006">
    <property type="protein sequence ID" value="MBC9795142.1"/>
    <property type="molecule type" value="Genomic_DNA"/>
</dbReference>
<evidence type="ECO:0000313" key="1">
    <source>
        <dbReference type="EMBL" id="MBC9795142.1"/>
    </source>
</evidence>
<accession>A0A926Q0Q7</accession>
<comment type="caution">
    <text evidence="1">The sequence shown here is derived from an EMBL/GenBank/DDBJ whole genome shotgun (WGS) entry which is preliminary data.</text>
</comment>